<accession>A0A5N5SQL7</accession>
<protein>
    <submittedName>
        <fullName evidence="2">NADH dehydrogenase [ubiquinone] 1 beta subcomplex subunit 8, mitochondrial</fullName>
    </submittedName>
</protein>
<keyword evidence="2" id="KW-0830">Ubiquinone</keyword>
<keyword evidence="1" id="KW-1133">Transmembrane helix</keyword>
<name>A0A5N5SQL7_9CRUS</name>
<evidence type="ECO:0000313" key="3">
    <source>
        <dbReference type="Proteomes" id="UP000326759"/>
    </source>
</evidence>
<keyword evidence="3" id="KW-1185">Reference proteome</keyword>
<dbReference type="PANTHER" id="PTHR12840">
    <property type="entry name" value="NADH-UBIQUINONE OXIDOREDUCTASE ASHI SUBUNIT"/>
    <property type="match status" value="1"/>
</dbReference>
<feature type="transmembrane region" description="Helical" evidence="1">
    <location>
        <begin position="125"/>
        <end position="147"/>
    </location>
</feature>
<proteinExistence type="predicted"/>
<keyword evidence="1" id="KW-0472">Membrane</keyword>
<gene>
    <name evidence="2" type="primary">NDUFB8</name>
    <name evidence="2" type="ORF">Anas_02725</name>
</gene>
<dbReference type="AlphaFoldDB" id="A0A5N5SQL7"/>
<evidence type="ECO:0000313" key="2">
    <source>
        <dbReference type="EMBL" id="KAB7496411.1"/>
    </source>
</evidence>
<evidence type="ECO:0000256" key="1">
    <source>
        <dbReference type="SAM" id="Phobius"/>
    </source>
</evidence>
<keyword evidence="1" id="KW-0812">Transmembrane</keyword>
<dbReference type="OrthoDB" id="2014058at2759"/>
<comment type="caution">
    <text evidence="2">The sequence shown here is derived from an EMBL/GenBank/DDBJ whole genome shotgun (WGS) entry which is preliminary data.</text>
</comment>
<dbReference type="EMBL" id="SEYY01021381">
    <property type="protein sequence ID" value="KAB7496411.1"/>
    <property type="molecule type" value="Genomic_DNA"/>
</dbReference>
<sequence length="174" mass="20512">MSNLIKCIKKGVILNKNSGLIVTTIRHAGAWNRDWKPGPYPTTQEEREAAAKKYGLHIRDYKPYPDDGFGWGDYPMFEPLSVESGDPYEHWDMPEYKRNLGDLMHPNFDFYIAERYDISKRSKSYFRLLGEFLAIMSVMSFICYYAETHKVPKPKMHRQYPEDGKKHYTFEPVE</sequence>
<dbReference type="PANTHER" id="PTHR12840:SF1">
    <property type="entry name" value="NADH DEHYDROGENASE [UBIQUINONE] 1 BETA SUBCOMPLEX SUBUNIT 8, MITOCHONDRIAL"/>
    <property type="match status" value="1"/>
</dbReference>
<reference evidence="2 3" key="1">
    <citation type="journal article" date="2019" name="PLoS Biol.">
        <title>Sex chromosomes control vertical transmission of feminizing Wolbachia symbionts in an isopod.</title>
        <authorList>
            <person name="Becking T."/>
            <person name="Chebbi M.A."/>
            <person name="Giraud I."/>
            <person name="Moumen B."/>
            <person name="Laverre T."/>
            <person name="Caubet Y."/>
            <person name="Peccoud J."/>
            <person name="Gilbert C."/>
            <person name="Cordaux R."/>
        </authorList>
    </citation>
    <scope>NUCLEOTIDE SEQUENCE [LARGE SCALE GENOMIC DNA]</scope>
    <source>
        <strain evidence="2">ANa2</strain>
        <tissue evidence="2">Whole body excluding digestive tract and cuticle</tissue>
    </source>
</reference>
<organism evidence="2 3">
    <name type="scientific">Armadillidium nasatum</name>
    <dbReference type="NCBI Taxonomy" id="96803"/>
    <lineage>
        <taxon>Eukaryota</taxon>
        <taxon>Metazoa</taxon>
        <taxon>Ecdysozoa</taxon>
        <taxon>Arthropoda</taxon>
        <taxon>Crustacea</taxon>
        <taxon>Multicrustacea</taxon>
        <taxon>Malacostraca</taxon>
        <taxon>Eumalacostraca</taxon>
        <taxon>Peracarida</taxon>
        <taxon>Isopoda</taxon>
        <taxon>Oniscidea</taxon>
        <taxon>Crinocheta</taxon>
        <taxon>Armadillidiidae</taxon>
        <taxon>Armadillidium</taxon>
    </lineage>
</organism>
<dbReference type="Pfam" id="PF05821">
    <property type="entry name" value="NDUF_B8"/>
    <property type="match status" value="1"/>
</dbReference>
<dbReference type="InterPro" id="IPR008699">
    <property type="entry name" value="NDUFB8"/>
</dbReference>
<dbReference type="Proteomes" id="UP000326759">
    <property type="component" value="Unassembled WGS sequence"/>
</dbReference>
<dbReference type="GO" id="GO:0005739">
    <property type="term" value="C:mitochondrion"/>
    <property type="evidence" value="ECO:0007669"/>
    <property type="project" value="InterPro"/>
</dbReference>